<dbReference type="EMBL" id="KM817612">
    <property type="protein sequence ID" value="AJG39080.1"/>
    <property type="molecule type" value="Viral_cRNA"/>
</dbReference>
<evidence type="ECO:0000259" key="6">
    <source>
        <dbReference type="PROSITE" id="PS50526"/>
    </source>
</evidence>
<proteinExistence type="predicted"/>
<evidence type="ECO:0000256" key="3">
    <source>
        <dbReference type="ARBA" id="ARBA00023268"/>
    </source>
</evidence>
<name>A0A0B5KJY4_9VIRU</name>
<accession>A0A0B5KJY4</accession>
<dbReference type="PROSITE" id="PS50526">
    <property type="entry name" value="RDRP_SSRNA_NEG_NONSEG"/>
    <property type="match status" value="1"/>
</dbReference>
<dbReference type="EC" id="2.7.7.48" evidence="1"/>
<evidence type="ECO:0000256" key="4">
    <source>
        <dbReference type="ARBA" id="ARBA00030436"/>
    </source>
</evidence>
<protein>
    <recommendedName>
        <fullName evidence="1">RNA-directed RNA polymerase</fullName>
        <ecNumber evidence="1">2.7.7.48</ecNumber>
    </recommendedName>
    <alternativeName>
        <fullName evidence="5">Replicase</fullName>
    </alternativeName>
    <alternativeName>
        <fullName evidence="4">Transcriptase</fullName>
    </alternativeName>
</protein>
<dbReference type="GO" id="GO:0005524">
    <property type="term" value="F:ATP binding"/>
    <property type="evidence" value="ECO:0007669"/>
    <property type="project" value="InterPro"/>
</dbReference>
<dbReference type="GO" id="GO:0003968">
    <property type="term" value="F:RNA-directed RNA polymerase activity"/>
    <property type="evidence" value="ECO:0007669"/>
    <property type="project" value="UniProtKB-EC"/>
</dbReference>
<feature type="domain" description="RdRp catalytic" evidence="6">
    <location>
        <begin position="596"/>
        <end position="759"/>
    </location>
</feature>
<dbReference type="GO" id="GO:0004482">
    <property type="term" value="F:mRNA 5'-cap (guanine-N7-)-methyltransferase activity"/>
    <property type="evidence" value="ECO:0007669"/>
    <property type="project" value="InterPro"/>
</dbReference>
<evidence type="ECO:0000256" key="2">
    <source>
        <dbReference type="ARBA" id="ARBA00022691"/>
    </source>
</evidence>
<dbReference type="InterPro" id="IPR014023">
    <property type="entry name" value="Mononeg_RNA_pol_cat"/>
</dbReference>
<organism evidence="7">
    <name type="scientific">Shuangao Fly Virus 1</name>
    <dbReference type="NCBI Taxonomy" id="1608073"/>
    <lineage>
        <taxon>Viruses</taxon>
        <taxon>Riboviria</taxon>
    </lineage>
</organism>
<evidence type="ECO:0000256" key="1">
    <source>
        <dbReference type="ARBA" id="ARBA00012494"/>
    </source>
</evidence>
<reference evidence="7" key="1">
    <citation type="submission" date="2014-09" db="EMBL/GenBank/DDBJ databases">
        <authorList>
            <person name="Li C.-X."/>
            <person name="Shi M."/>
            <person name="Tian J.-H."/>
            <person name="Lin X.-D."/>
            <person name="Kang Y.-J."/>
            <person name="Qin X.-C."/>
            <person name="Chen L.-J."/>
            <person name="Xu J."/>
            <person name="Holmes E.C."/>
        </authorList>
    </citation>
    <scope>NUCLEOTIDE SEQUENCE</scope>
    <source>
        <strain evidence="7">QSA06-1</strain>
    </source>
</reference>
<evidence type="ECO:0000256" key="5">
    <source>
        <dbReference type="ARBA" id="ARBA00031012"/>
    </source>
</evidence>
<evidence type="ECO:0000313" key="7">
    <source>
        <dbReference type="EMBL" id="AJG39080.1"/>
    </source>
</evidence>
<dbReference type="Pfam" id="PF00946">
    <property type="entry name" value="Mononeg_RNA_pol"/>
    <property type="match status" value="1"/>
</dbReference>
<reference evidence="7" key="2">
    <citation type="journal article" date="2015" name="Elife">
        <title>Unprecedented genomic diversity of RNA viruses in arthropods reveals the ancestry of negative-sense RNA viruses.</title>
        <authorList>
            <person name="Li C.X."/>
            <person name="Shi M."/>
            <person name="Tian J.H."/>
            <person name="Lin X.D."/>
            <person name="Kang Y.J."/>
            <person name="Chen L.J."/>
            <person name="Qin X.C."/>
            <person name="Xu J."/>
            <person name="Holmes E.C."/>
            <person name="Zhang Y.Z."/>
        </authorList>
    </citation>
    <scope>NUCLEOTIDE SEQUENCE</scope>
    <source>
        <strain evidence="7">QSA06-1</strain>
    </source>
</reference>
<keyword evidence="3" id="KW-0511">Multifunctional enzyme</keyword>
<keyword evidence="2" id="KW-0949">S-adenosyl-L-methionine</keyword>
<sequence length="1184" mass="138696">MYNLSPHYETIDESQTQIKFTNPSNLIFERKFDTAMRESHMIRFMRRIKEENISREDRVILENKKFNADNVKFDESLYARILNDILRRDKVSRIEVNQSKIKTITRIIRNNLTLQTDFQIETIKIPLWKMTRKRKFQEYLNNVQIPAHLAHMISLVDKINTIVDKLNDAYHYKIHGLEDDEYVSYCIRKNRLIIDDDLELYWNKEYLFCSYKDDLYLLPRVYILMIHNKLCDLISVLVLSMYSNQSVFPHDSTDRIVNFVLELCSLFLRFKRKFFSISKVIEALCYAETLLEVEEWRNVEFLSEICSGLLEINFDYMTSDLRTYIITASAEFRHELCCLSKIVGHPLVDMEAGAKAIHKKVTEEYNLTVEQLVRCECYIKQNYIRNHILTGRGWPPVNIDQGAPETLKTAWIKNLDPDADALKKKYKPIDIMDYMFVEILPNLMFNKLENIIPHLKDKTVSLSRRKIIAQIIDRQMDQERPKWEETRLLLVYLMNPSYVTDHVKYLDDINQGVSIEEFHNYLVCRIVPKEKEHKVEFRGFGCKTPQDRARSLAQEMNSKHYLDLFSDEQAMTLSELDLTKVLHSFRHLEDAYKGYRVLYITLDASSWNNHFRKETVDDLMVNTLSRIFNHQVFSNTHKFYKNCLHYVPDADTTYYWYGQDGGIEGLNQDTWVITYIAQIKTTLHDKNLRYHIMCKGDDFRLAVLIPIKNLEDKTLKEYKDDIVRTISIRAKELGQKIKVEESFGSARYFMFSKHASIDKVEMPETIRKIMKCHGSNNSFINTCDEYIGSTFSNAHSACKASPIAIPQYAVALFWSLFYLTRHHTYKDCLDLEYETFLLVPSMCGGFPIIYLHNMYVRAESDLLSPFLYIIDHCSTYRPELAKLLKKFCIISIDPPTDYIQLYKDPYSLPSPRPRLPSAVLRQAVLPSLKRIIKNENVLELLEAQESTAQTMCEKALNSSNHLVIKLLSRIYSATPSAIIEELTRKFESSRSILELLITAKGRRRAMNVLRNVIKCETRLQRWRIDVLHGEFLSSKNFYQVNYSKCPGEFSDKVREWAWKKKIVGITMPAIQHLVTYTSINFANPHDIKNHFTYTISDNLKYSSSSKNRCFADGHQKPFLGHVTNPGTVSSQLRFVQKDVVLRHVSDLLEIHAWSQLAQTSDEEGNIITGNLHVLIEKLLKLCRL</sequence>